<name>A0ABT0RGU3_9SPHN</name>
<dbReference type="InterPro" id="IPR052905">
    <property type="entry name" value="LD-transpeptidase_YkuD-like"/>
</dbReference>
<dbReference type="SUPFAM" id="SSF47090">
    <property type="entry name" value="PGBD-like"/>
    <property type="match status" value="1"/>
</dbReference>
<dbReference type="InterPro" id="IPR036366">
    <property type="entry name" value="PGBDSf"/>
</dbReference>
<dbReference type="Pfam" id="PF20142">
    <property type="entry name" value="Scaffold"/>
    <property type="match status" value="1"/>
</dbReference>
<proteinExistence type="inferred from homology"/>
<accession>A0ABT0RGU3</accession>
<reference evidence="11" key="1">
    <citation type="submission" date="2022-05" db="EMBL/GenBank/DDBJ databases">
        <authorList>
            <person name="Jo J.-H."/>
            <person name="Im W.-T."/>
        </authorList>
    </citation>
    <scope>NUCLEOTIDE SEQUENCE</scope>
    <source>
        <strain evidence="11">RG327</strain>
    </source>
</reference>
<dbReference type="InterPro" id="IPR045380">
    <property type="entry name" value="LD_TPept_scaffold_dom"/>
</dbReference>
<evidence type="ECO:0000256" key="7">
    <source>
        <dbReference type="PROSITE-ProRule" id="PRU01373"/>
    </source>
</evidence>
<dbReference type="CDD" id="cd16913">
    <property type="entry name" value="YkuD_like"/>
    <property type="match status" value="1"/>
</dbReference>
<feature type="active site" description="Nucleophile" evidence="7">
    <location>
        <position position="404"/>
    </location>
</feature>
<dbReference type="EMBL" id="JAMGBC010000001">
    <property type="protein sequence ID" value="MCL6679500.1"/>
    <property type="molecule type" value="Genomic_DNA"/>
</dbReference>
<protein>
    <submittedName>
        <fullName evidence="11">L,D-transpeptidase family protein</fullName>
    </submittedName>
</protein>
<dbReference type="Gene3D" id="2.40.440.10">
    <property type="entry name" value="L,D-transpeptidase catalytic domain-like"/>
    <property type="match status" value="1"/>
</dbReference>
<feature type="chain" id="PRO_5045408061" evidence="9">
    <location>
        <begin position="21"/>
        <end position="498"/>
    </location>
</feature>
<dbReference type="PROSITE" id="PS52029">
    <property type="entry name" value="LD_TPASE"/>
    <property type="match status" value="1"/>
</dbReference>
<feature type="region of interest" description="Disordered" evidence="8">
    <location>
        <begin position="194"/>
        <end position="215"/>
    </location>
</feature>
<dbReference type="PANTHER" id="PTHR41533">
    <property type="entry name" value="L,D-TRANSPEPTIDASE HI_1667-RELATED"/>
    <property type="match status" value="1"/>
</dbReference>
<evidence type="ECO:0000256" key="1">
    <source>
        <dbReference type="ARBA" id="ARBA00004752"/>
    </source>
</evidence>
<dbReference type="InterPro" id="IPR005490">
    <property type="entry name" value="LD_TPept_cat_dom"/>
</dbReference>
<evidence type="ECO:0000256" key="8">
    <source>
        <dbReference type="SAM" id="MobiDB-lite"/>
    </source>
</evidence>
<dbReference type="Pfam" id="PF01471">
    <property type="entry name" value="PG_binding_1"/>
    <property type="match status" value="1"/>
</dbReference>
<comment type="similarity">
    <text evidence="2">Belongs to the YkuD family.</text>
</comment>
<evidence type="ECO:0000256" key="4">
    <source>
        <dbReference type="ARBA" id="ARBA00022960"/>
    </source>
</evidence>
<keyword evidence="6 7" id="KW-0961">Cell wall biogenesis/degradation</keyword>
<dbReference type="Gene3D" id="1.10.101.10">
    <property type="entry name" value="PGBD-like superfamily/PGBD"/>
    <property type="match status" value="1"/>
</dbReference>
<dbReference type="PANTHER" id="PTHR41533:SF2">
    <property type="entry name" value="BLR7131 PROTEIN"/>
    <property type="match status" value="1"/>
</dbReference>
<dbReference type="Proteomes" id="UP001165343">
    <property type="component" value="Unassembled WGS sequence"/>
</dbReference>
<comment type="pathway">
    <text evidence="1 7">Cell wall biogenesis; peptidoglycan biosynthesis.</text>
</comment>
<keyword evidence="12" id="KW-1185">Reference proteome</keyword>
<evidence type="ECO:0000313" key="12">
    <source>
        <dbReference type="Proteomes" id="UP001165343"/>
    </source>
</evidence>
<keyword evidence="3" id="KW-0808">Transferase</keyword>
<keyword evidence="9" id="KW-0732">Signal</keyword>
<evidence type="ECO:0000256" key="3">
    <source>
        <dbReference type="ARBA" id="ARBA00022679"/>
    </source>
</evidence>
<dbReference type="SUPFAM" id="SSF141523">
    <property type="entry name" value="L,D-transpeptidase catalytic domain-like"/>
    <property type="match status" value="1"/>
</dbReference>
<gene>
    <name evidence="11" type="ORF">LZ519_09275</name>
</gene>
<keyword evidence="5 7" id="KW-0573">Peptidoglycan synthesis</keyword>
<comment type="caution">
    <text evidence="11">The sequence shown here is derived from an EMBL/GenBank/DDBJ whole genome shotgun (WGS) entry which is preliminary data.</text>
</comment>
<evidence type="ECO:0000256" key="5">
    <source>
        <dbReference type="ARBA" id="ARBA00022984"/>
    </source>
</evidence>
<dbReference type="InterPro" id="IPR036365">
    <property type="entry name" value="PGBD-like_sf"/>
</dbReference>
<evidence type="ECO:0000256" key="9">
    <source>
        <dbReference type="SAM" id="SignalP"/>
    </source>
</evidence>
<dbReference type="InterPro" id="IPR002477">
    <property type="entry name" value="Peptidoglycan-bd-like"/>
</dbReference>
<feature type="domain" description="L,D-TPase catalytic" evidence="10">
    <location>
        <begin position="279"/>
        <end position="428"/>
    </location>
</feature>
<dbReference type="InterPro" id="IPR038063">
    <property type="entry name" value="Transpep_catalytic_dom"/>
</dbReference>
<feature type="signal peptide" evidence="9">
    <location>
        <begin position="1"/>
        <end position="20"/>
    </location>
</feature>
<dbReference type="RefSeq" id="WP_249868395.1">
    <property type="nucleotide sequence ID" value="NZ_JAMGBC010000001.1"/>
</dbReference>
<evidence type="ECO:0000259" key="10">
    <source>
        <dbReference type="PROSITE" id="PS52029"/>
    </source>
</evidence>
<evidence type="ECO:0000313" key="11">
    <source>
        <dbReference type="EMBL" id="MCL6679500.1"/>
    </source>
</evidence>
<evidence type="ECO:0000256" key="2">
    <source>
        <dbReference type="ARBA" id="ARBA00005992"/>
    </source>
</evidence>
<keyword evidence="4 7" id="KW-0133">Cell shape</keyword>
<evidence type="ECO:0000256" key="6">
    <source>
        <dbReference type="ARBA" id="ARBA00023316"/>
    </source>
</evidence>
<sequence length="498" mass="53788">MRIPLILLASAAALALPACNSNSDPASSNQTQLNADDVDAKSLEKQLMAALDDAPKHGLTRDLFVKADLPAEGSARTQALLQAASDYASALANGKVDPAKVRDIYTLPRPKVDVRQGLVQAIKDNKLQQWLDTLAPQTDEYRALSDAFVQLVKRSPGLPDGEIGSGGTLKPGASDPRVPAIVANLKAQGYLQPAADSKAPAAPATNAGQQPQAAALPTRYSGEIVKAVKQWQADSGLKPDGIIGPDTITALNASPRDRARQIAVAMERLRWLDRSPPATRIDVNTAGTYLDYFRDGQHIDHRKVVAGEPGKETPQIQAPMFQLVANPTWTVPHSIDEEMAAKSGSWLASNGFSRKDGQWVQDSGPKNSLGIVKFDMKDDYAIYLHDTPAKALFGEEERHRSHGCVRVEDAMGFAHMLAQADGIDDKFTEAMATGKETFVKLNKEIPVRLMYHTAYLGTEGRLHFVADAYDWDNDVATALGYPSKAPSKRTVKAEDVGP</sequence>
<feature type="active site" description="Proton donor/acceptor" evidence="7">
    <location>
        <position position="385"/>
    </location>
</feature>
<organism evidence="11 12">
    <name type="scientific">Sphingomonas anseongensis</name>
    <dbReference type="NCBI Taxonomy" id="2908207"/>
    <lineage>
        <taxon>Bacteria</taxon>
        <taxon>Pseudomonadati</taxon>
        <taxon>Pseudomonadota</taxon>
        <taxon>Alphaproteobacteria</taxon>
        <taxon>Sphingomonadales</taxon>
        <taxon>Sphingomonadaceae</taxon>
        <taxon>Sphingomonas</taxon>
    </lineage>
</organism>
<dbReference type="Pfam" id="PF03734">
    <property type="entry name" value="YkuD"/>
    <property type="match status" value="1"/>
</dbReference>